<organism evidence="1 2">
    <name type="scientific">Caerostris darwini</name>
    <dbReference type="NCBI Taxonomy" id="1538125"/>
    <lineage>
        <taxon>Eukaryota</taxon>
        <taxon>Metazoa</taxon>
        <taxon>Ecdysozoa</taxon>
        <taxon>Arthropoda</taxon>
        <taxon>Chelicerata</taxon>
        <taxon>Arachnida</taxon>
        <taxon>Araneae</taxon>
        <taxon>Araneomorphae</taxon>
        <taxon>Entelegynae</taxon>
        <taxon>Araneoidea</taxon>
        <taxon>Araneidae</taxon>
        <taxon>Caerostris</taxon>
    </lineage>
</organism>
<reference evidence="1 2" key="1">
    <citation type="submission" date="2021-06" db="EMBL/GenBank/DDBJ databases">
        <title>Caerostris darwini draft genome.</title>
        <authorList>
            <person name="Kono N."/>
            <person name="Arakawa K."/>
        </authorList>
    </citation>
    <scope>NUCLEOTIDE SEQUENCE [LARGE SCALE GENOMIC DNA]</scope>
</reference>
<dbReference type="AlphaFoldDB" id="A0AAV4P0W9"/>
<accession>A0AAV4P0W9</accession>
<protein>
    <submittedName>
        <fullName evidence="1">Uncharacterized protein</fullName>
    </submittedName>
</protein>
<gene>
    <name evidence="1" type="ORF">CDAR_559281</name>
</gene>
<dbReference type="EMBL" id="BPLQ01002227">
    <property type="protein sequence ID" value="GIX90180.1"/>
    <property type="molecule type" value="Genomic_DNA"/>
</dbReference>
<evidence type="ECO:0000313" key="1">
    <source>
        <dbReference type="EMBL" id="GIX90180.1"/>
    </source>
</evidence>
<evidence type="ECO:0000313" key="2">
    <source>
        <dbReference type="Proteomes" id="UP001054837"/>
    </source>
</evidence>
<sequence>MKMMNSNKPSIPAPTVLQKLISTTSVRVDNSLSKQEPTRIYRTFHSILYSSRKSYHQILQSLVKEIHVLTSSIARLLVTIQFQSLLSSNIQ</sequence>
<comment type="caution">
    <text evidence="1">The sequence shown here is derived from an EMBL/GenBank/DDBJ whole genome shotgun (WGS) entry which is preliminary data.</text>
</comment>
<dbReference type="Proteomes" id="UP001054837">
    <property type="component" value="Unassembled WGS sequence"/>
</dbReference>
<name>A0AAV4P0W9_9ARAC</name>
<keyword evidence="2" id="KW-1185">Reference proteome</keyword>
<proteinExistence type="predicted"/>